<dbReference type="AlphaFoldDB" id="A0A9D4FNH3"/>
<dbReference type="EMBL" id="JAIWYP010000007">
    <property type="protein sequence ID" value="KAH3799635.1"/>
    <property type="molecule type" value="Genomic_DNA"/>
</dbReference>
<sequence>MDSLSVVTEDECFSGSEEKITFEYSVPITNRFEQRQHCGSGGFEPVNRKRKNKPAVQQMPL</sequence>
<gene>
    <name evidence="2" type="ORF">DPMN_153246</name>
</gene>
<evidence type="ECO:0000313" key="3">
    <source>
        <dbReference type="Proteomes" id="UP000828390"/>
    </source>
</evidence>
<dbReference type="Proteomes" id="UP000828390">
    <property type="component" value="Unassembled WGS sequence"/>
</dbReference>
<reference evidence="2" key="1">
    <citation type="journal article" date="2019" name="bioRxiv">
        <title>The Genome of the Zebra Mussel, Dreissena polymorpha: A Resource for Invasive Species Research.</title>
        <authorList>
            <person name="McCartney M.A."/>
            <person name="Auch B."/>
            <person name="Kono T."/>
            <person name="Mallez S."/>
            <person name="Zhang Y."/>
            <person name="Obille A."/>
            <person name="Becker A."/>
            <person name="Abrahante J.E."/>
            <person name="Garbe J."/>
            <person name="Badalamenti J.P."/>
            <person name="Herman A."/>
            <person name="Mangelson H."/>
            <person name="Liachko I."/>
            <person name="Sullivan S."/>
            <person name="Sone E.D."/>
            <person name="Koren S."/>
            <person name="Silverstein K.A.T."/>
            <person name="Beckman K.B."/>
            <person name="Gohl D.M."/>
        </authorList>
    </citation>
    <scope>NUCLEOTIDE SEQUENCE</scope>
    <source>
        <strain evidence="2">Duluth1</strain>
        <tissue evidence="2">Whole animal</tissue>
    </source>
</reference>
<evidence type="ECO:0000256" key="1">
    <source>
        <dbReference type="SAM" id="MobiDB-lite"/>
    </source>
</evidence>
<name>A0A9D4FNH3_DREPO</name>
<accession>A0A9D4FNH3</accession>
<feature type="region of interest" description="Disordered" evidence="1">
    <location>
        <begin position="36"/>
        <end position="61"/>
    </location>
</feature>
<evidence type="ECO:0000313" key="2">
    <source>
        <dbReference type="EMBL" id="KAH3799635.1"/>
    </source>
</evidence>
<keyword evidence="3" id="KW-1185">Reference proteome</keyword>
<comment type="caution">
    <text evidence="2">The sequence shown here is derived from an EMBL/GenBank/DDBJ whole genome shotgun (WGS) entry which is preliminary data.</text>
</comment>
<reference evidence="2" key="2">
    <citation type="submission" date="2020-11" db="EMBL/GenBank/DDBJ databases">
        <authorList>
            <person name="McCartney M.A."/>
            <person name="Auch B."/>
            <person name="Kono T."/>
            <person name="Mallez S."/>
            <person name="Becker A."/>
            <person name="Gohl D.M."/>
            <person name="Silverstein K.A.T."/>
            <person name="Koren S."/>
            <person name="Bechman K.B."/>
            <person name="Herman A."/>
            <person name="Abrahante J.E."/>
            <person name="Garbe J."/>
        </authorList>
    </citation>
    <scope>NUCLEOTIDE SEQUENCE</scope>
    <source>
        <strain evidence="2">Duluth1</strain>
        <tissue evidence="2">Whole animal</tissue>
    </source>
</reference>
<organism evidence="2 3">
    <name type="scientific">Dreissena polymorpha</name>
    <name type="common">Zebra mussel</name>
    <name type="synonym">Mytilus polymorpha</name>
    <dbReference type="NCBI Taxonomy" id="45954"/>
    <lineage>
        <taxon>Eukaryota</taxon>
        <taxon>Metazoa</taxon>
        <taxon>Spiralia</taxon>
        <taxon>Lophotrochozoa</taxon>
        <taxon>Mollusca</taxon>
        <taxon>Bivalvia</taxon>
        <taxon>Autobranchia</taxon>
        <taxon>Heteroconchia</taxon>
        <taxon>Euheterodonta</taxon>
        <taxon>Imparidentia</taxon>
        <taxon>Neoheterodontei</taxon>
        <taxon>Myida</taxon>
        <taxon>Dreissenoidea</taxon>
        <taxon>Dreissenidae</taxon>
        <taxon>Dreissena</taxon>
    </lineage>
</organism>
<proteinExistence type="predicted"/>
<protein>
    <submittedName>
        <fullName evidence="2">Uncharacterized protein</fullName>
    </submittedName>
</protein>